<dbReference type="GO" id="GO:0009037">
    <property type="term" value="F:tyrosine-based site-specific recombinase activity"/>
    <property type="evidence" value="ECO:0007669"/>
    <property type="project" value="UniProtKB-UniRule"/>
</dbReference>
<dbReference type="InterPro" id="IPR011010">
    <property type="entry name" value="DNA_brk_join_enz"/>
</dbReference>
<keyword evidence="2 9" id="KW-0963">Cytoplasm</keyword>
<dbReference type="PROSITE" id="PS51898">
    <property type="entry name" value="TYR_RECOMBINASE"/>
    <property type="match status" value="1"/>
</dbReference>
<dbReference type="NCBIfam" id="NF001399">
    <property type="entry name" value="PRK00283.1"/>
    <property type="match status" value="1"/>
</dbReference>
<evidence type="ECO:0000256" key="6">
    <source>
        <dbReference type="ARBA" id="ARBA00023125"/>
    </source>
</evidence>
<keyword evidence="3 9" id="KW-0132">Cell division</keyword>
<evidence type="ECO:0000256" key="3">
    <source>
        <dbReference type="ARBA" id="ARBA00022618"/>
    </source>
</evidence>
<dbReference type="InterPro" id="IPR013762">
    <property type="entry name" value="Integrase-like_cat_sf"/>
</dbReference>
<dbReference type="SUPFAM" id="SSF56349">
    <property type="entry name" value="DNA breaking-rejoining enzymes"/>
    <property type="match status" value="1"/>
</dbReference>
<comment type="function">
    <text evidence="9">Site-specific tyrosine recombinase, which acts by catalyzing the cutting and rejoining of the recombining DNA molecules. The XerC-XerD complex is essential to convert dimers of the bacterial chromosome into monomers to permit their segregation at cell division. It also contributes to the segregational stability of plasmids.</text>
</comment>
<dbReference type="GO" id="GO:0007059">
    <property type="term" value="P:chromosome segregation"/>
    <property type="evidence" value="ECO:0007669"/>
    <property type="project" value="UniProtKB-UniRule"/>
</dbReference>
<evidence type="ECO:0000313" key="12">
    <source>
        <dbReference type="EMBL" id="PAJ69683.1"/>
    </source>
</evidence>
<dbReference type="PROSITE" id="PS51900">
    <property type="entry name" value="CB"/>
    <property type="match status" value="1"/>
</dbReference>
<dbReference type="Pfam" id="PF00589">
    <property type="entry name" value="Phage_integrase"/>
    <property type="match status" value="1"/>
</dbReference>
<dbReference type="Proteomes" id="UP000215771">
    <property type="component" value="Unassembled WGS sequence"/>
</dbReference>
<keyword evidence="4 9" id="KW-0159">Chromosome partition</keyword>
<comment type="caution">
    <text evidence="12">The sequence shown here is derived from an EMBL/GenBank/DDBJ whole genome shotgun (WGS) entry which is preliminary data.</text>
</comment>
<evidence type="ECO:0000259" key="11">
    <source>
        <dbReference type="PROSITE" id="PS51900"/>
    </source>
</evidence>
<dbReference type="HAMAP" id="MF_01808">
    <property type="entry name" value="Recomb_XerC_XerD"/>
    <property type="match status" value="1"/>
</dbReference>
<dbReference type="InterPro" id="IPR050090">
    <property type="entry name" value="Tyrosine_recombinase_XerCD"/>
</dbReference>
<evidence type="ECO:0000256" key="9">
    <source>
        <dbReference type="HAMAP-Rule" id="MF_01808"/>
    </source>
</evidence>
<dbReference type="PANTHER" id="PTHR30349">
    <property type="entry name" value="PHAGE INTEGRASE-RELATED"/>
    <property type="match status" value="1"/>
</dbReference>
<evidence type="ECO:0000256" key="8">
    <source>
        <dbReference type="ARBA" id="ARBA00023306"/>
    </source>
</evidence>
<dbReference type="Pfam" id="PF02899">
    <property type="entry name" value="Phage_int_SAM_1"/>
    <property type="match status" value="1"/>
</dbReference>
<sequence length="299" mass="32610">MSDFSAESQFLAAVADFADYARDVRNRSGNTVKAYEADLRSLSSYVTTLDEFTLETLRTWLADASRAGKARSTLARRTATARSFSTWATKQGLLPRDVAARLVTSQSQRPLPTVVSATRAGDLVEADTADDTHPAEALRDHAILELLYATGIRVGELTGLNTADVDFARQTAKVTGKGNKQRTVPFGERASLAVQDWLAQGRGELAADTDALFVGSRGGRIDQRQVRRIVERAAERAGIADVSPHTLRHTAATHILEGGADLRVVQEMLGHSSLQTTQIYTHVSAQRLRKVYEQAHPRA</sequence>
<feature type="active site" evidence="9">
    <location>
        <position position="153"/>
    </location>
</feature>
<dbReference type="AlphaFoldDB" id="A0A269PCU2"/>
<dbReference type="InterPro" id="IPR002104">
    <property type="entry name" value="Integrase_catalytic"/>
</dbReference>
<comment type="subcellular location">
    <subcellularLocation>
        <location evidence="1 9">Cytoplasm</location>
    </subcellularLocation>
</comment>
<feature type="domain" description="Tyr recombinase" evidence="10">
    <location>
        <begin position="110"/>
        <end position="293"/>
    </location>
</feature>
<dbReference type="EMBL" id="NQMQ01000013">
    <property type="protein sequence ID" value="PAJ69683.1"/>
    <property type="molecule type" value="Genomic_DNA"/>
</dbReference>
<feature type="active site" evidence="9">
    <location>
        <position position="271"/>
    </location>
</feature>
<evidence type="ECO:0000256" key="2">
    <source>
        <dbReference type="ARBA" id="ARBA00022490"/>
    </source>
</evidence>
<proteinExistence type="inferred from homology"/>
<gene>
    <name evidence="9" type="primary">xerC</name>
    <name evidence="12" type="ORF">CIG21_07150</name>
</gene>
<dbReference type="Gene3D" id="1.10.443.10">
    <property type="entry name" value="Intergrase catalytic core"/>
    <property type="match status" value="1"/>
</dbReference>
<feature type="active site" evidence="9">
    <location>
        <position position="248"/>
    </location>
</feature>
<dbReference type="GO" id="GO:0006313">
    <property type="term" value="P:DNA transposition"/>
    <property type="evidence" value="ECO:0007669"/>
    <property type="project" value="UniProtKB-UniRule"/>
</dbReference>
<keyword evidence="5 9" id="KW-0229">DNA integration</keyword>
<name>A0A269PCU2_9CORY</name>
<keyword evidence="6 9" id="KW-0238">DNA-binding</keyword>
<dbReference type="CDD" id="cd00798">
    <property type="entry name" value="INT_XerDC_C"/>
    <property type="match status" value="1"/>
</dbReference>
<keyword evidence="7 9" id="KW-0233">DNA recombination</keyword>
<feature type="domain" description="Core-binding (CB)" evidence="11">
    <location>
        <begin position="8"/>
        <end position="89"/>
    </location>
</feature>
<protein>
    <recommendedName>
        <fullName evidence="9">Tyrosine recombinase XerC</fullName>
    </recommendedName>
</protein>
<evidence type="ECO:0000259" key="10">
    <source>
        <dbReference type="PROSITE" id="PS51898"/>
    </source>
</evidence>
<dbReference type="SUPFAM" id="SSF47823">
    <property type="entry name" value="lambda integrase-like, N-terminal domain"/>
    <property type="match status" value="1"/>
</dbReference>
<evidence type="ECO:0000256" key="4">
    <source>
        <dbReference type="ARBA" id="ARBA00022829"/>
    </source>
</evidence>
<dbReference type="GO" id="GO:0003677">
    <property type="term" value="F:DNA binding"/>
    <property type="evidence" value="ECO:0007669"/>
    <property type="project" value="UniProtKB-UniRule"/>
</dbReference>
<comment type="similarity">
    <text evidence="9">Belongs to the 'phage' integrase family. XerC subfamily.</text>
</comment>
<dbReference type="InterPro" id="IPR044068">
    <property type="entry name" value="CB"/>
</dbReference>
<evidence type="ECO:0000313" key="13">
    <source>
        <dbReference type="Proteomes" id="UP000215771"/>
    </source>
</evidence>
<comment type="subunit">
    <text evidence="9">Forms a cyclic heterotetrameric complex composed of two molecules of XerC and two molecules of XerD.</text>
</comment>
<dbReference type="GO" id="GO:0051301">
    <property type="term" value="P:cell division"/>
    <property type="evidence" value="ECO:0007669"/>
    <property type="project" value="UniProtKB-KW"/>
</dbReference>
<dbReference type="RefSeq" id="WP_095277461.1">
    <property type="nucleotide sequence ID" value="NZ_CP047655.1"/>
</dbReference>
<feature type="active site" evidence="9">
    <location>
        <position position="245"/>
    </location>
</feature>
<dbReference type="PANTHER" id="PTHR30349:SF77">
    <property type="entry name" value="TYROSINE RECOMBINASE XERC"/>
    <property type="match status" value="1"/>
</dbReference>
<evidence type="ECO:0000256" key="1">
    <source>
        <dbReference type="ARBA" id="ARBA00004496"/>
    </source>
</evidence>
<dbReference type="InterPro" id="IPR023009">
    <property type="entry name" value="Tyrosine_recombinase_XerC/XerD"/>
</dbReference>
<organism evidence="12 13">
    <name type="scientific">Corynebacterium hadale</name>
    <dbReference type="NCBI Taxonomy" id="2026255"/>
    <lineage>
        <taxon>Bacteria</taxon>
        <taxon>Bacillati</taxon>
        <taxon>Actinomycetota</taxon>
        <taxon>Actinomycetes</taxon>
        <taxon>Mycobacteriales</taxon>
        <taxon>Corynebacteriaceae</taxon>
        <taxon>Corynebacterium</taxon>
    </lineage>
</organism>
<dbReference type="GO" id="GO:0005737">
    <property type="term" value="C:cytoplasm"/>
    <property type="evidence" value="ECO:0007669"/>
    <property type="project" value="UniProtKB-SubCell"/>
</dbReference>
<feature type="active site" description="O-(3'-phospho-DNA)-tyrosine intermediate" evidence="9">
    <location>
        <position position="280"/>
    </location>
</feature>
<dbReference type="InterPro" id="IPR004107">
    <property type="entry name" value="Integrase_SAM-like_N"/>
</dbReference>
<evidence type="ECO:0000256" key="7">
    <source>
        <dbReference type="ARBA" id="ARBA00023172"/>
    </source>
</evidence>
<feature type="active site" evidence="9">
    <location>
        <position position="177"/>
    </location>
</feature>
<keyword evidence="8 9" id="KW-0131">Cell cycle</keyword>
<accession>A0A269PCU2</accession>
<dbReference type="Gene3D" id="1.10.150.130">
    <property type="match status" value="1"/>
</dbReference>
<evidence type="ECO:0000256" key="5">
    <source>
        <dbReference type="ARBA" id="ARBA00022908"/>
    </source>
</evidence>
<reference evidence="12 13" key="1">
    <citation type="submission" date="2017-08" db="EMBL/GenBank/DDBJ databases">
        <authorList>
            <person name="de Groot N.N."/>
        </authorList>
    </citation>
    <scope>NUCLEOTIDE SEQUENCE [LARGE SCALE GENOMIC DNA]</scope>
    <source>
        <strain evidence="12 13">NBT06-6</strain>
    </source>
</reference>
<dbReference type="InterPro" id="IPR010998">
    <property type="entry name" value="Integrase_recombinase_N"/>
</dbReference>